<organism evidence="2 3">
    <name type="scientific">Coptotermes formosanus</name>
    <name type="common">Formosan subterranean termite</name>
    <dbReference type="NCBI Taxonomy" id="36987"/>
    <lineage>
        <taxon>Eukaryota</taxon>
        <taxon>Metazoa</taxon>
        <taxon>Ecdysozoa</taxon>
        <taxon>Arthropoda</taxon>
        <taxon>Hexapoda</taxon>
        <taxon>Insecta</taxon>
        <taxon>Pterygota</taxon>
        <taxon>Neoptera</taxon>
        <taxon>Polyneoptera</taxon>
        <taxon>Dictyoptera</taxon>
        <taxon>Blattodea</taxon>
        <taxon>Blattoidea</taxon>
        <taxon>Termitoidae</taxon>
        <taxon>Rhinotermitidae</taxon>
        <taxon>Coptotermes</taxon>
    </lineage>
</organism>
<dbReference type="AlphaFoldDB" id="A0A6L2PEQ4"/>
<keyword evidence="3" id="KW-1185">Reference proteome</keyword>
<evidence type="ECO:0000256" key="1">
    <source>
        <dbReference type="SAM" id="MobiDB-lite"/>
    </source>
</evidence>
<feature type="region of interest" description="Disordered" evidence="1">
    <location>
        <begin position="74"/>
        <end position="113"/>
    </location>
</feature>
<proteinExistence type="predicted"/>
<sequence length="113" mass="12999">MISRSSNPIPNNSNSIHRICTSMRTNIILRNNCNHKPTISNPIRRKGNSSMSMGWICCRQRNINTILRIPLPNTIRNRSSNHSPPTIPTPNRIQQPTRTKQKHRQNPIPPILH</sequence>
<dbReference type="Proteomes" id="UP000502823">
    <property type="component" value="Unassembled WGS sequence"/>
</dbReference>
<protein>
    <submittedName>
        <fullName evidence="2">Uncharacterized protein</fullName>
    </submittedName>
</protein>
<name>A0A6L2PEQ4_COPFO</name>
<reference evidence="3" key="1">
    <citation type="submission" date="2020-01" db="EMBL/GenBank/DDBJ databases">
        <title>Draft genome sequence of the Termite Coptotermes fromosanus.</title>
        <authorList>
            <person name="Itakura S."/>
            <person name="Yosikawa Y."/>
            <person name="Umezawa K."/>
        </authorList>
    </citation>
    <scope>NUCLEOTIDE SEQUENCE [LARGE SCALE GENOMIC DNA]</scope>
</reference>
<gene>
    <name evidence="2" type="ORF">Cfor_05466</name>
</gene>
<evidence type="ECO:0000313" key="3">
    <source>
        <dbReference type="Proteomes" id="UP000502823"/>
    </source>
</evidence>
<feature type="non-terminal residue" evidence="2">
    <location>
        <position position="113"/>
    </location>
</feature>
<evidence type="ECO:0000313" key="2">
    <source>
        <dbReference type="EMBL" id="GFG29950.1"/>
    </source>
</evidence>
<dbReference type="InParanoid" id="A0A6L2PEQ4"/>
<comment type="caution">
    <text evidence="2">The sequence shown here is derived from an EMBL/GenBank/DDBJ whole genome shotgun (WGS) entry which is preliminary data.</text>
</comment>
<dbReference type="EMBL" id="BLKM01000184">
    <property type="protein sequence ID" value="GFG29950.1"/>
    <property type="molecule type" value="Genomic_DNA"/>
</dbReference>
<feature type="compositionally biased region" description="Polar residues" evidence="1">
    <location>
        <begin position="74"/>
        <end position="98"/>
    </location>
</feature>
<accession>A0A6L2PEQ4</accession>